<keyword evidence="6" id="KW-1185">Reference proteome</keyword>
<dbReference type="Pfam" id="PF07691">
    <property type="entry name" value="PA14"/>
    <property type="match status" value="1"/>
</dbReference>
<keyword evidence="3" id="KW-0732">Signal</keyword>
<organism evidence="5 6">
    <name type="scientific">Clostridium frigoris</name>
    <dbReference type="NCBI Taxonomy" id="205327"/>
    <lineage>
        <taxon>Bacteria</taxon>
        <taxon>Bacillati</taxon>
        <taxon>Bacillota</taxon>
        <taxon>Clostridia</taxon>
        <taxon>Eubacteriales</taxon>
        <taxon>Clostridiaceae</taxon>
        <taxon>Clostridium</taxon>
    </lineage>
</organism>
<evidence type="ECO:0000256" key="2">
    <source>
        <dbReference type="ARBA" id="ARBA00022525"/>
    </source>
</evidence>
<evidence type="ECO:0000259" key="4">
    <source>
        <dbReference type="PROSITE" id="PS51820"/>
    </source>
</evidence>
<dbReference type="EMBL" id="JAHLDV010000026">
    <property type="protein sequence ID" value="MBU3160437.1"/>
    <property type="molecule type" value="Genomic_DNA"/>
</dbReference>
<keyword evidence="2" id="KW-0964">Secreted</keyword>
<sequence>MKIKKAFKGKRLLFKQITSKLLVICMIFTILGAFPKNAYAVAQESIGGRVFYDANGNGKIESNKDLGVVGVKVELYLNNNNSYVYQKETTTTSTGDYYFYGLDSSNLYKVRVISPSGYGFTKIGNGKGGGVQPRISKVDPTGIKIDIKPTDMDINAGLIEGTSPNVTSLAKVGIQVKDTTGNVGETYNVESTETKQRVDKNLNPSVFLLGDSYAKMSVAGSSVGFFQYQFLNQNNIPTSMPTTDWIDMDLDGSSYNDDVETDKPGKLKWRSYDVNHMLTLTDTKNWSDPLQVFKYPSDATGYKTTNISSTSGTYGGFESIPSYTVKSVDSTKPDVVVNKKWVSNSAFMGSMSIGGDYKEASKFWGYIKVPEDGDYQFGSISDDGSKGSITVVGQTNTFANMFKPQSSTFGTSNKPYSLKANQYYPIYLEYFNWGGSAEFRMVYNKGGNVSSSSYNVPTNWFYPSKSNEPGENANTIFTGEQGIKLPTEPGNYYIAYQTGNGTDIQREGFYGSFVVENRLALSKTLVGGGNTVQQNLGFNLQYTIQPKSIPVNDSFRDTDGKYRDYMSISNITLRDEYPQGIVINNKNATVEVNGQSAITQNITVNDTMNSKNVSVKSIEAKIPSAITYNLNTVDGKQVYTASPVIVKIPLKANDAKDNYSLSDSGKSMLTYTELDGKGEKQMEFPTFVLRATSSATVALSRALSATKAYLKQVFTITYALNPTPILTTAIAGDPLTKTVRDVRFTETLPVGINVDSSSLPQGVTLLGQTLTGNIPTITYTLNANNTAYEASPVLLSITAFSINAAKYVFGGDTTISGSYTNVNGISTPTSYIGTNTIDIQRRKLVIPSINVSEDWTSAAMVPVTITAEGIDSVVKTQYSLDNSTWIDYTGNLEITQEGQTIVYARTIDDVGYTSDVSNKTIKIDRTAPTAPTITLTTENWTKDNVEVTIAGGSSLLGIKKYQYKIGAGEWIDYSSVLKPIISSNGQTTVLARAVSKSDSVGVQTSKVAKIDKIVPTGNVTGIPIKWVSTSAVLTLKASDGGSGVKQVRVQKKDGSWQNWVNGDTMTYEVYLNGSYNFQVEDNAGNTNIINCIVSRISMGVDYF</sequence>
<evidence type="ECO:0000313" key="5">
    <source>
        <dbReference type="EMBL" id="MBU3160437.1"/>
    </source>
</evidence>
<dbReference type="Proteomes" id="UP000776252">
    <property type="component" value="Unassembled WGS sequence"/>
</dbReference>
<gene>
    <name evidence="5" type="ORF">KPL37_11850</name>
</gene>
<reference evidence="5 6" key="1">
    <citation type="submission" date="2021-06" db="EMBL/GenBank/DDBJ databases">
        <title>Clostridia strains as spoilage organisms.</title>
        <authorList>
            <person name="Wambui J."/>
            <person name="Stephan R."/>
            <person name="Stevens M.J.A."/>
        </authorList>
    </citation>
    <scope>NUCLEOTIDE SEQUENCE [LARGE SCALE GENOMIC DNA]</scope>
    <source>
        <strain evidence="5 6">DSM 14204</strain>
    </source>
</reference>
<dbReference type="InterPro" id="IPR037524">
    <property type="entry name" value="PA14/GLEYA"/>
</dbReference>
<dbReference type="InterPro" id="IPR011658">
    <property type="entry name" value="PA14_dom"/>
</dbReference>
<dbReference type="Pfam" id="PF17210">
    <property type="entry name" value="SdrD_B"/>
    <property type="match status" value="1"/>
</dbReference>
<evidence type="ECO:0000313" key="6">
    <source>
        <dbReference type="Proteomes" id="UP000776252"/>
    </source>
</evidence>
<evidence type="ECO:0000256" key="3">
    <source>
        <dbReference type="ARBA" id="ARBA00022729"/>
    </source>
</evidence>
<feature type="domain" description="PA14" evidence="4">
    <location>
        <begin position="308"/>
        <end position="474"/>
    </location>
</feature>
<comment type="caution">
    <text evidence="5">The sequence shown here is derived from an EMBL/GenBank/DDBJ whole genome shotgun (WGS) entry which is preliminary data.</text>
</comment>
<proteinExistence type="predicted"/>
<evidence type="ECO:0000256" key="1">
    <source>
        <dbReference type="ARBA" id="ARBA00004613"/>
    </source>
</evidence>
<accession>A0ABS6BWL2</accession>
<dbReference type="RefSeq" id="WP_216149587.1">
    <property type="nucleotide sequence ID" value="NZ_JAHLDV010000026.1"/>
</dbReference>
<dbReference type="PROSITE" id="PS51820">
    <property type="entry name" value="PA14"/>
    <property type="match status" value="1"/>
</dbReference>
<dbReference type="InterPro" id="IPR033764">
    <property type="entry name" value="Sdr_B"/>
</dbReference>
<protein>
    <recommendedName>
        <fullName evidence="4">PA14 domain-containing protein</fullName>
    </recommendedName>
</protein>
<name>A0ABS6BWL2_9CLOT</name>
<comment type="subcellular location">
    <subcellularLocation>
        <location evidence="1">Secreted</location>
    </subcellularLocation>
</comment>